<organism evidence="4 5">
    <name type="scientific">Rhodotorula taiwanensis</name>
    <dbReference type="NCBI Taxonomy" id="741276"/>
    <lineage>
        <taxon>Eukaryota</taxon>
        <taxon>Fungi</taxon>
        <taxon>Dikarya</taxon>
        <taxon>Basidiomycota</taxon>
        <taxon>Pucciniomycotina</taxon>
        <taxon>Microbotryomycetes</taxon>
        <taxon>Sporidiobolales</taxon>
        <taxon>Sporidiobolaceae</taxon>
        <taxon>Rhodotorula</taxon>
    </lineage>
</organism>
<dbReference type="Pfam" id="PF07859">
    <property type="entry name" value="Abhydrolase_3"/>
    <property type="match status" value="1"/>
</dbReference>
<evidence type="ECO:0000313" key="5">
    <source>
        <dbReference type="Proteomes" id="UP000237144"/>
    </source>
</evidence>
<dbReference type="AlphaFoldDB" id="A0A2S5B525"/>
<gene>
    <name evidence="4" type="ORF">BMF94_5239</name>
</gene>
<dbReference type="GO" id="GO:0016787">
    <property type="term" value="F:hydrolase activity"/>
    <property type="evidence" value="ECO:0007669"/>
    <property type="project" value="UniProtKB-KW"/>
</dbReference>
<dbReference type="EMBL" id="PJQD01000072">
    <property type="protein sequence ID" value="POY71878.1"/>
    <property type="molecule type" value="Genomic_DNA"/>
</dbReference>
<evidence type="ECO:0000259" key="2">
    <source>
        <dbReference type="Pfam" id="PF07859"/>
    </source>
</evidence>
<keyword evidence="1 4" id="KW-0378">Hydrolase</keyword>
<dbReference type="InterPro" id="IPR050300">
    <property type="entry name" value="GDXG_lipolytic_enzyme"/>
</dbReference>
<dbReference type="STRING" id="741276.A0A2S5B525"/>
<dbReference type="Gene3D" id="3.40.50.1820">
    <property type="entry name" value="alpha/beta hydrolase"/>
    <property type="match status" value="1"/>
</dbReference>
<feature type="domain" description="BD-FAE-like" evidence="3">
    <location>
        <begin position="26"/>
        <end position="141"/>
    </location>
</feature>
<dbReference type="InterPro" id="IPR049492">
    <property type="entry name" value="BD-FAE-like_dom"/>
</dbReference>
<keyword evidence="5" id="KW-1185">Reference proteome</keyword>
<sequence>MSSAHADIRKHTFVFKSDRGVDYAGDCYLPAAAESTYAQAPILLYWHGGGLVSGTREWDDFSAGWLFDACLKAGIAVISLDYTLLGPQSAHNVVDDVCATVAYLKNELQKSLPADSPSLDTDRIAVAGSSAGGYVAYVAAAVLPGAFKALVSIYGAGGDLLTDWYLQEKTDSFLPGIPLLGDVEPCRKILEQSKDTTPPTVSFPFANRADPRTLLLLYMLQTGTMLDALTGKEGVAAQLRAVPSADRPKLARELGPEVTDVLPQLSALEQFPPSLLLHGDADTLVKVHESRALAERLQQAGVDATLREVEGGDHVFDLADRWAKGPGGKDSELTRRKEEALESVLPWLLERI</sequence>
<dbReference type="OrthoDB" id="19653at2759"/>
<dbReference type="SUPFAM" id="SSF53474">
    <property type="entry name" value="alpha/beta-Hydrolases"/>
    <property type="match status" value="1"/>
</dbReference>
<dbReference type="InterPro" id="IPR029058">
    <property type="entry name" value="AB_hydrolase_fold"/>
</dbReference>
<proteinExistence type="predicted"/>
<feature type="domain" description="Alpha/beta hydrolase fold-3" evidence="2">
    <location>
        <begin position="266"/>
        <end position="316"/>
    </location>
</feature>
<dbReference type="PANTHER" id="PTHR48081">
    <property type="entry name" value="AB HYDROLASE SUPERFAMILY PROTEIN C4A8.06C"/>
    <property type="match status" value="1"/>
</dbReference>
<dbReference type="Pfam" id="PF20434">
    <property type="entry name" value="BD-FAE"/>
    <property type="match status" value="1"/>
</dbReference>
<dbReference type="PANTHER" id="PTHR48081:SF3">
    <property type="entry name" value="ALPHA_BETA HYDROLASE FOLD-3 DOMAIN-CONTAINING PROTEIN"/>
    <property type="match status" value="1"/>
</dbReference>
<evidence type="ECO:0000313" key="4">
    <source>
        <dbReference type="EMBL" id="POY71878.1"/>
    </source>
</evidence>
<evidence type="ECO:0000259" key="3">
    <source>
        <dbReference type="Pfam" id="PF20434"/>
    </source>
</evidence>
<protein>
    <submittedName>
        <fullName evidence="4">A/B superfamily hydrolase</fullName>
    </submittedName>
</protein>
<name>A0A2S5B525_9BASI</name>
<dbReference type="Proteomes" id="UP000237144">
    <property type="component" value="Unassembled WGS sequence"/>
</dbReference>
<comment type="caution">
    <text evidence="4">The sequence shown here is derived from an EMBL/GenBank/DDBJ whole genome shotgun (WGS) entry which is preliminary data.</text>
</comment>
<reference evidence="4 5" key="1">
    <citation type="journal article" date="2018" name="Front. Microbiol.">
        <title>Prospects for Fungal Bioremediation of Acidic Radioactive Waste Sites: Characterization and Genome Sequence of Rhodotorula taiwanensis MD1149.</title>
        <authorList>
            <person name="Tkavc R."/>
            <person name="Matrosova V.Y."/>
            <person name="Grichenko O.E."/>
            <person name="Gostincar C."/>
            <person name="Volpe R.P."/>
            <person name="Klimenkova P."/>
            <person name="Gaidamakova E.K."/>
            <person name="Zhou C.E."/>
            <person name="Stewart B.J."/>
            <person name="Lyman M.G."/>
            <person name="Malfatti S.A."/>
            <person name="Rubinfeld B."/>
            <person name="Courtot M."/>
            <person name="Singh J."/>
            <person name="Dalgard C.L."/>
            <person name="Hamilton T."/>
            <person name="Frey K.G."/>
            <person name="Gunde-Cimerman N."/>
            <person name="Dugan L."/>
            <person name="Daly M.J."/>
        </authorList>
    </citation>
    <scope>NUCLEOTIDE SEQUENCE [LARGE SCALE GENOMIC DNA]</scope>
    <source>
        <strain evidence="4 5">MD1149</strain>
    </source>
</reference>
<evidence type="ECO:0000256" key="1">
    <source>
        <dbReference type="ARBA" id="ARBA00022801"/>
    </source>
</evidence>
<accession>A0A2S5B525</accession>
<dbReference type="InterPro" id="IPR013094">
    <property type="entry name" value="AB_hydrolase_3"/>
</dbReference>